<evidence type="ECO:0000256" key="2">
    <source>
        <dbReference type="SAM" id="Phobius"/>
    </source>
</evidence>
<feature type="chain" id="PRO_5036469623" evidence="3">
    <location>
        <begin position="21"/>
        <end position="471"/>
    </location>
</feature>
<feature type="transmembrane region" description="Helical" evidence="2">
    <location>
        <begin position="247"/>
        <end position="272"/>
    </location>
</feature>
<dbReference type="Proteomes" id="UP000005408">
    <property type="component" value="Unassembled WGS sequence"/>
</dbReference>
<accession>A0A8W8K6X8</accession>
<protein>
    <submittedName>
        <fullName evidence="4">Uncharacterized protein</fullName>
    </submittedName>
</protein>
<dbReference type="AlphaFoldDB" id="A0A8W8K6X8"/>
<keyword evidence="5" id="KW-1185">Reference proteome</keyword>
<keyword evidence="2" id="KW-1133">Transmembrane helix</keyword>
<keyword evidence="3" id="KW-0732">Signal</keyword>
<reference evidence="4" key="1">
    <citation type="submission" date="2022-08" db="UniProtKB">
        <authorList>
            <consortium name="EnsemblMetazoa"/>
        </authorList>
    </citation>
    <scope>IDENTIFICATION</scope>
    <source>
        <strain evidence="4">05x7-T-G4-1.051#20</strain>
    </source>
</reference>
<evidence type="ECO:0000313" key="4">
    <source>
        <dbReference type="EnsemblMetazoa" id="G21922.11:cds"/>
    </source>
</evidence>
<keyword evidence="2" id="KW-0472">Membrane</keyword>
<name>A0A8W8K6X8_MAGGI</name>
<evidence type="ECO:0000256" key="3">
    <source>
        <dbReference type="SAM" id="SignalP"/>
    </source>
</evidence>
<sequence length="471" mass="52134">MGFEMLFGAFLMLIFKELHCFECHGNPDAYIDRGDRYCQKVYNCKTDHEIIDCSVNCESDRCRACPPGQVQPFLIQSTTPEVDRKCFAPKGVCDQDSVPVRNGSSVPGCRKTTCQCYLYDCWYGENPCICNKYHRKCPVNEYFIYEGGRPGCKKCPPGTNKEIVGCGPCRTIPVTPDTNISTTTATTEKSTTAATERSSTTSGLFINHNYLAISARKAECIGFSTLTSEMTTLSITTPSTEEKENNFWLIIIGSAGSGFIVIVLLIGIFVCVRRSRSNGGILNEAEKREENADEAENEIGTVSRPLIVPEVSLLSEACSTPRSPVVSETGQPGVYHPTDPRALWHIRALQGRSLEDESHTDSSMNTSEVEDRELLNSSGIETPAVDSKGNSEGVNYFINKLNNEDTQPKQPVQCEEDTLGSHTVQKYLYSDVTHQKEVLCEQGFHSLTNEKSLCPLRCVSDKTDPKYCTDS</sequence>
<dbReference type="EnsemblMetazoa" id="G21922.11">
    <property type="protein sequence ID" value="G21922.11:cds"/>
    <property type="gene ID" value="G21922"/>
</dbReference>
<keyword evidence="2" id="KW-0812">Transmembrane</keyword>
<organism evidence="4 5">
    <name type="scientific">Magallana gigas</name>
    <name type="common">Pacific oyster</name>
    <name type="synonym">Crassostrea gigas</name>
    <dbReference type="NCBI Taxonomy" id="29159"/>
    <lineage>
        <taxon>Eukaryota</taxon>
        <taxon>Metazoa</taxon>
        <taxon>Spiralia</taxon>
        <taxon>Lophotrochozoa</taxon>
        <taxon>Mollusca</taxon>
        <taxon>Bivalvia</taxon>
        <taxon>Autobranchia</taxon>
        <taxon>Pteriomorphia</taxon>
        <taxon>Ostreida</taxon>
        <taxon>Ostreoidea</taxon>
        <taxon>Ostreidae</taxon>
        <taxon>Magallana</taxon>
    </lineage>
</organism>
<evidence type="ECO:0000256" key="1">
    <source>
        <dbReference type="SAM" id="MobiDB-lite"/>
    </source>
</evidence>
<feature type="region of interest" description="Disordered" evidence="1">
    <location>
        <begin position="353"/>
        <end position="374"/>
    </location>
</feature>
<proteinExistence type="predicted"/>
<feature type="signal peptide" evidence="3">
    <location>
        <begin position="1"/>
        <end position="20"/>
    </location>
</feature>
<evidence type="ECO:0000313" key="5">
    <source>
        <dbReference type="Proteomes" id="UP000005408"/>
    </source>
</evidence>